<organism evidence="1">
    <name type="scientific">hydrothermal vent metagenome</name>
    <dbReference type="NCBI Taxonomy" id="652676"/>
    <lineage>
        <taxon>unclassified sequences</taxon>
        <taxon>metagenomes</taxon>
        <taxon>ecological metagenomes</taxon>
    </lineage>
</organism>
<dbReference type="AlphaFoldDB" id="A0A3B0SS09"/>
<reference evidence="1" key="1">
    <citation type="submission" date="2018-06" db="EMBL/GenBank/DDBJ databases">
        <authorList>
            <person name="Zhirakovskaya E."/>
        </authorList>
    </citation>
    <scope>NUCLEOTIDE SEQUENCE</scope>
</reference>
<dbReference type="PIRSF" id="PIRSF034110">
    <property type="entry name" value="DUF1203"/>
    <property type="match status" value="1"/>
</dbReference>
<proteinExistence type="predicted"/>
<gene>
    <name evidence="1" type="ORF">MNBD_ALPHA08-786</name>
</gene>
<dbReference type="Pfam" id="PF06718">
    <property type="entry name" value="DUF1203"/>
    <property type="match status" value="1"/>
</dbReference>
<evidence type="ECO:0000313" key="1">
    <source>
        <dbReference type="EMBL" id="VAV97605.1"/>
    </source>
</evidence>
<name>A0A3B0SS09_9ZZZZ</name>
<sequence>MSFQIIPLKKETFAPLFELDDAALKARGALRMVADEKPGFPCRTSLEDAEVGETVILLNYEHLSLDTPYCAKAAIFVRRDGAQASLAVNEIPQSFLDRIVAARAFDKQGMMVDADIAQGAELADLIERLLKIPTVDYLHLHWAKFGCYAAKVVEA</sequence>
<dbReference type="InterPro" id="IPR009593">
    <property type="entry name" value="DUF1203"/>
</dbReference>
<evidence type="ECO:0008006" key="2">
    <source>
        <dbReference type="Google" id="ProtNLM"/>
    </source>
</evidence>
<protein>
    <recommendedName>
        <fullName evidence="2">DUF1203 domain-containing protein</fullName>
    </recommendedName>
</protein>
<accession>A0A3B0SS09</accession>
<dbReference type="EMBL" id="UOEC01000147">
    <property type="protein sequence ID" value="VAV97605.1"/>
    <property type="molecule type" value="Genomic_DNA"/>
</dbReference>